<feature type="compositionally biased region" description="Basic and acidic residues" evidence="1">
    <location>
        <begin position="23"/>
        <end position="46"/>
    </location>
</feature>
<feature type="region of interest" description="Disordered" evidence="1">
    <location>
        <begin position="23"/>
        <end position="58"/>
    </location>
</feature>
<feature type="compositionally biased region" description="Acidic residues" evidence="1">
    <location>
        <begin position="47"/>
        <end position="58"/>
    </location>
</feature>
<accession>U9T6B0</accession>
<organism evidence="2">
    <name type="scientific">Rhizophagus irregularis (strain DAOM 181602 / DAOM 197198 / MUCL 43194)</name>
    <name type="common">Arbuscular mycorrhizal fungus</name>
    <name type="synonym">Glomus intraradices</name>
    <dbReference type="NCBI Taxonomy" id="747089"/>
    <lineage>
        <taxon>Eukaryota</taxon>
        <taxon>Fungi</taxon>
        <taxon>Fungi incertae sedis</taxon>
        <taxon>Mucoromycota</taxon>
        <taxon>Glomeromycotina</taxon>
        <taxon>Glomeromycetes</taxon>
        <taxon>Glomerales</taxon>
        <taxon>Glomeraceae</taxon>
        <taxon>Rhizophagus</taxon>
    </lineage>
</organism>
<sequence length="58" mass="6955">MLRNKHQKANIATLPFRIHFEDGNVNREEHNNDGDDHDYLEQRDDDNYFEQSDDDHLG</sequence>
<reference evidence="2" key="1">
    <citation type="submission" date="2013-07" db="EMBL/GenBank/DDBJ databases">
        <title>The genome of an arbuscular mycorrhizal fungus provides insights into the evolution of the oldest plant symbiosis.</title>
        <authorList>
            <consortium name="DOE Joint Genome Institute"/>
            <person name="Tisserant E."/>
            <person name="Malbreil M."/>
            <person name="Kuo A."/>
            <person name="Kohler A."/>
            <person name="Symeonidi A."/>
            <person name="Balestrini R."/>
            <person name="Charron P."/>
            <person name="Duensing N."/>
            <person name="Frei-dit-Frey N."/>
            <person name="Gianinazzi-Pearson V."/>
            <person name="Gilbert B."/>
            <person name="Handa Y."/>
            <person name="Hijri M."/>
            <person name="Kaul R."/>
            <person name="Kawaguchi M."/>
            <person name="Krajinski F."/>
            <person name="Lammers P."/>
            <person name="Lapierre D."/>
            <person name="Masclaux F.G."/>
            <person name="Murat C."/>
            <person name="Morin E."/>
            <person name="Ndikumana S."/>
            <person name="Pagni M."/>
            <person name="Petitpierre D."/>
            <person name="Requena N."/>
            <person name="Rosikiewicz P."/>
            <person name="Riley R."/>
            <person name="Saito K."/>
            <person name="San Clemente H."/>
            <person name="Shapiro H."/>
            <person name="van Tuinen D."/>
            <person name="Becard G."/>
            <person name="Bonfante P."/>
            <person name="Paszkowski U."/>
            <person name="Shachar-Hill Y."/>
            <person name="Young J.P."/>
            <person name="Sanders I.R."/>
            <person name="Henrissat B."/>
            <person name="Rensing S.A."/>
            <person name="Grigoriev I.V."/>
            <person name="Corradi N."/>
            <person name="Roux C."/>
            <person name="Martin F."/>
        </authorList>
    </citation>
    <scope>NUCLEOTIDE SEQUENCE</scope>
    <source>
        <strain evidence="2">DAOM 197198</strain>
    </source>
</reference>
<dbReference type="EMBL" id="KI296153">
    <property type="protein sequence ID" value="ESA01863.1"/>
    <property type="molecule type" value="Genomic_DNA"/>
</dbReference>
<gene>
    <name evidence="2" type="ORF">GLOINDRAFT_7078</name>
</gene>
<proteinExistence type="predicted"/>
<dbReference type="AlphaFoldDB" id="U9T6B0"/>
<evidence type="ECO:0000313" key="2">
    <source>
        <dbReference type="EMBL" id="ESA01863.1"/>
    </source>
</evidence>
<name>U9T6B0_RHIID</name>
<protein>
    <submittedName>
        <fullName evidence="2">Uncharacterized protein</fullName>
    </submittedName>
</protein>
<dbReference type="HOGENOM" id="CLU_2980283_0_0_1"/>
<evidence type="ECO:0000256" key="1">
    <source>
        <dbReference type="SAM" id="MobiDB-lite"/>
    </source>
</evidence>